<evidence type="ECO:0000256" key="2">
    <source>
        <dbReference type="ARBA" id="ARBA00023125"/>
    </source>
</evidence>
<dbReference type="Pfam" id="PF16859">
    <property type="entry name" value="TetR_C_11"/>
    <property type="match status" value="1"/>
</dbReference>
<dbReference type="PROSITE" id="PS50977">
    <property type="entry name" value="HTH_TETR_2"/>
    <property type="match status" value="1"/>
</dbReference>
<evidence type="ECO:0000313" key="6">
    <source>
        <dbReference type="EMBL" id="MBP2473416.1"/>
    </source>
</evidence>
<keyword evidence="1" id="KW-0805">Transcription regulation</keyword>
<evidence type="ECO:0000256" key="4">
    <source>
        <dbReference type="PROSITE-ProRule" id="PRU00335"/>
    </source>
</evidence>
<dbReference type="Proteomes" id="UP001519363">
    <property type="component" value="Unassembled WGS sequence"/>
</dbReference>
<evidence type="ECO:0000313" key="7">
    <source>
        <dbReference type="Proteomes" id="UP001519363"/>
    </source>
</evidence>
<dbReference type="RefSeq" id="WP_086781579.1">
    <property type="nucleotide sequence ID" value="NZ_JAGIOO010000001.1"/>
</dbReference>
<dbReference type="SUPFAM" id="SSF48498">
    <property type="entry name" value="Tetracyclin repressor-like, C-terminal domain"/>
    <property type="match status" value="1"/>
</dbReference>
<sequence>MADTRRRGAALERAILDAAVAELREGGYAGLGMDRVAKRAGTNKNALYRRWPSRAALGLAAYRELARQDVVLPDTGELRADVLALLRLANQTFASPFGEILRGLLADLDAEPGLREQLREASGDAGAAMWQTVLARAVHRGELAATPHPRVATVAVALLRNEFVLRGEPHVPDGVLVEIVDEVYLPLLRAAR</sequence>
<keyword evidence="3" id="KW-0804">Transcription</keyword>
<organism evidence="6 7">
    <name type="scientific">Crossiella equi</name>
    <dbReference type="NCBI Taxonomy" id="130796"/>
    <lineage>
        <taxon>Bacteria</taxon>
        <taxon>Bacillati</taxon>
        <taxon>Actinomycetota</taxon>
        <taxon>Actinomycetes</taxon>
        <taxon>Pseudonocardiales</taxon>
        <taxon>Pseudonocardiaceae</taxon>
        <taxon>Crossiella</taxon>
    </lineage>
</organism>
<feature type="domain" description="HTH tetR-type" evidence="5">
    <location>
        <begin position="9"/>
        <end position="69"/>
    </location>
</feature>
<dbReference type="InterPro" id="IPR050109">
    <property type="entry name" value="HTH-type_TetR-like_transc_reg"/>
</dbReference>
<evidence type="ECO:0000256" key="1">
    <source>
        <dbReference type="ARBA" id="ARBA00023015"/>
    </source>
</evidence>
<gene>
    <name evidence="6" type="ORF">JOF53_002288</name>
</gene>
<dbReference type="Gene3D" id="1.10.357.10">
    <property type="entry name" value="Tetracycline Repressor, domain 2"/>
    <property type="match status" value="1"/>
</dbReference>
<dbReference type="InterPro" id="IPR036271">
    <property type="entry name" value="Tet_transcr_reg_TetR-rel_C_sf"/>
</dbReference>
<accession>A0ABS5AA10</accession>
<keyword evidence="7" id="KW-1185">Reference proteome</keyword>
<name>A0ABS5AA10_9PSEU</name>
<dbReference type="InterPro" id="IPR001647">
    <property type="entry name" value="HTH_TetR"/>
</dbReference>
<dbReference type="EMBL" id="JAGIOO010000001">
    <property type="protein sequence ID" value="MBP2473416.1"/>
    <property type="molecule type" value="Genomic_DNA"/>
</dbReference>
<feature type="DNA-binding region" description="H-T-H motif" evidence="4">
    <location>
        <begin position="32"/>
        <end position="51"/>
    </location>
</feature>
<dbReference type="Pfam" id="PF00440">
    <property type="entry name" value="TetR_N"/>
    <property type="match status" value="1"/>
</dbReference>
<dbReference type="PANTHER" id="PTHR30055:SF148">
    <property type="entry name" value="TETR-FAMILY TRANSCRIPTIONAL REGULATOR"/>
    <property type="match status" value="1"/>
</dbReference>
<protein>
    <submittedName>
        <fullName evidence="6">AcrR family transcriptional regulator</fullName>
    </submittedName>
</protein>
<dbReference type="SUPFAM" id="SSF46689">
    <property type="entry name" value="Homeodomain-like"/>
    <property type="match status" value="1"/>
</dbReference>
<evidence type="ECO:0000259" key="5">
    <source>
        <dbReference type="PROSITE" id="PS50977"/>
    </source>
</evidence>
<proteinExistence type="predicted"/>
<dbReference type="InterPro" id="IPR011075">
    <property type="entry name" value="TetR_C"/>
</dbReference>
<reference evidence="6 7" key="1">
    <citation type="submission" date="2021-03" db="EMBL/GenBank/DDBJ databases">
        <title>Sequencing the genomes of 1000 actinobacteria strains.</title>
        <authorList>
            <person name="Klenk H.-P."/>
        </authorList>
    </citation>
    <scope>NUCLEOTIDE SEQUENCE [LARGE SCALE GENOMIC DNA]</scope>
    <source>
        <strain evidence="6 7">DSM 44580</strain>
    </source>
</reference>
<comment type="caution">
    <text evidence="6">The sequence shown here is derived from an EMBL/GenBank/DDBJ whole genome shotgun (WGS) entry which is preliminary data.</text>
</comment>
<dbReference type="Gene3D" id="1.10.10.60">
    <property type="entry name" value="Homeodomain-like"/>
    <property type="match status" value="1"/>
</dbReference>
<dbReference type="PANTHER" id="PTHR30055">
    <property type="entry name" value="HTH-TYPE TRANSCRIPTIONAL REGULATOR RUTR"/>
    <property type="match status" value="1"/>
</dbReference>
<evidence type="ECO:0000256" key="3">
    <source>
        <dbReference type="ARBA" id="ARBA00023163"/>
    </source>
</evidence>
<dbReference type="PRINTS" id="PR00455">
    <property type="entry name" value="HTHTETR"/>
</dbReference>
<dbReference type="InterPro" id="IPR009057">
    <property type="entry name" value="Homeodomain-like_sf"/>
</dbReference>
<keyword evidence="2 4" id="KW-0238">DNA-binding</keyword>